<dbReference type="GO" id="GO:0016114">
    <property type="term" value="P:terpenoid biosynthetic process"/>
    <property type="evidence" value="ECO:0007669"/>
    <property type="project" value="InterPro"/>
</dbReference>
<keyword evidence="5 7" id="KW-0414">Isoprene biosynthesis</keyword>
<dbReference type="InterPro" id="IPR036571">
    <property type="entry name" value="MECDP_synthase_sf"/>
</dbReference>
<dbReference type="Proteomes" id="UP000319829">
    <property type="component" value="Unassembled WGS sequence"/>
</dbReference>
<evidence type="ECO:0000256" key="2">
    <source>
        <dbReference type="ARBA" id="ARBA00004709"/>
    </source>
</evidence>
<dbReference type="SUPFAM" id="SSF69765">
    <property type="entry name" value="IpsF-like"/>
    <property type="match status" value="1"/>
</dbReference>
<evidence type="ECO:0000256" key="6">
    <source>
        <dbReference type="ARBA" id="ARBA00023239"/>
    </source>
</evidence>
<dbReference type="GO" id="GO:0008685">
    <property type="term" value="F:2-C-methyl-D-erythritol 2,4-cyclodiphosphate synthase activity"/>
    <property type="evidence" value="ECO:0007669"/>
    <property type="project" value="UniProtKB-UniRule"/>
</dbReference>
<comment type="subunit">
    <text evidence="7">Homotrimer.</text>
</comment>
<comment type="similarity">
    <text evidence="7 8">Belongs to the IspF family.</text>
</comment>
<feature type="binding site" evidence="7">
    <location>
        <begin position="59"/>
        <end position="61"/>
    </location>
    <ligand>
        <name>4-CDP-2-C-methyl-D-erythritol 2-phosphate</name>
        <dbReference type="ChEBI" id="CHEBI:57919"/>
    </ligand>
</feature>
<evidence type="ECO:0000256" key="7">
    <source>
        <dbReference type="HAMAP-Rule" id="MF_00107"/>
    </source>
</evidence>
<dbReference type="CDD" id="cd00554">
    <property type="entry name" value="MECDP_synthase"/>
    <property type="match status" value="1"/>
</dbReference>
<dbReference type="EC" id="4.6.1.12" evidence="3 7"/>
<feature type="domain" description="2-C-methyl-D-erythritol 2,4-cyclodiphosphate synthase" evidence="9">
    <location>
        <begin position="5"/>
        <end position="157"/>
    </location>
</feature>
<feature type="binding site" evidence="7">
    <location>
        <position position="45"/>
    </location>
    <ligand>
        <name>a divalent metal cation</name>
        <dbReference type="ChEBI" id="CHEBI:60240"/>
    </ligand>
</feature>
<evidence type="ECO:0000256" key="1">
    <source>
        <dbReference type="ARBA" id="ARBA00000200"/>
    </source>
</evidence>
<evidence type="ECO:0000259" key="9">
    <source>
        <dbReference type="Pfam" id="PF02542"/>
    </source>
</evidence>
<evidence type="ECO:0000256" key="4">
    <source>
        <dbReference type="ARBA" id="ARBA00022723"/>
    </source>
</evidence>
<evidence type="ECO:0000256" key="3">
    <source>
        <dbReference type="ARBA" id="ARBA00012579"/>
    </source>
</evidence>
<comment type="pathway">
    <text evidence="2 7">Isoprenoid biosynthesis; isopentenyl diphosphate biosynthesis via DXP pathway; isopentenyl diphosphate from 1-deoxy-D-xylulose 5-phosphate: step 4/6.</text>
</comment>
<evidence type="ECO:0000256" key="5">
    <source>
        <dbReference type="ARBA" id="ARBA00023229"/>
    </source>
</evidence>
<comment type="cofactor">
    <cofactor evidence="7">
        <name>a divalent metal cation</name>
        <dbReference type="ChEBI" id="CHEBI:60240"/>
    </cofactor>
    <text evidence="7">Binds 1 divalent metal cation per subunit.</text>
</comment>
<comment type="function">
    <text evidence="7">Involved in the biosynthesis of isopentenyl diphosphate (IPP) and dimethylallyl diphosphate (DMAPP), two major building blocks of isoprenoid compounds. Catalyzes the conversion of 4-diphosphocytidyl-2-C-methyl-D-erythritol 2-phosphate (CDP-ME2P) to 2-C-methyl-D-erythritol 2,4-cyclodiphosphate (ME-CPP) with a corresponding release of cytidine 5-monophosphate (CMP).</text>
</comment>
<comment type="catalytic activity">
    <reaction evidence="1 7 8">
        <text>4-CDP-2-C-methyl-D-erythritol 2-phosphate = 2-C-methyl-D-erythritol 2,4-cyclic diphosphate + CMP</text>
        <dbReference type="Rhea" id="RHEA:23864"/>
        <dbReference type="ChEBI" id="CHEBI:57919"/>
        <dbReference type="ChEBI" id="CHEBI:58483"/>
        <dbReference type="ChEBI" id="CHEBI:60377"/>
        <dbReference type="EC" id="4.6.1.12"/>
    </reaction>
</comment>
<protein>
    <recommendedName>
        <fullName evidence="3 7">2-C-methyl-D-erythritol 2,4-cyclodiphosphate synthase</fullName>
        <shortName evidence="7">MECDP-synthase</shortName>
        <shortName evidence="7">MECPP-synthase</shortName>
        <shortName evidence="7">MECPS</shortName>
        <ecNumber evidence="3 7">4.6.1.12</ecNumber>
    </recommendedName>
</protein>
<dbReference type="UniPathway" id="UPA00056">
    <property type="reaction ID" value="UER00095"/>
</dbReference>
<feature type="site" description="Transition state stabilizer" evidence="7">
    <location>
        <position position="136"/>
    </location>
</feature>
<feature type="binding site" evidence="7">
    <location>
        <position position="13"/>
    </location>
    <ligand>
        <name>a divalent metal cation</name>
        <dbReference type="ChEBI" id="CHEBI:60240"/>
    </ligand>
</feature>
<dbReference type="GO" id="GO:0046872">
    <property type="term" value="F:metal ion binding"/>
    <property type="evidence" value="ECO:0007669"/>
    <property type="project" value="UniProtKB-KW"/>
</dbReference>
<comment type="caution">
    <text evidence="7">Lacks conserved residue(s) required for the propagation of feature annotation.</text>
</comment>
<feature type="binding site" evidence="7">
    <location>
        <position position="11"/>
    </location>
    <ligand>
        <name>a divalent metal cation</name>
        <dbReference type="ChEBI" id="CHEBI:60240"/>
    </ligand>
</feature>
<feature type="binding site" evidence="7">
    <location>
        <begin position="37"/>
        <end position="38"/>
    </location>
    <ligand>
        <name>4-CDP-2-C-methyl-D-erythritol 2-phosphate</name>
        <dbReference type="ChEBI" id="CHEBI:57919"/>
    </ligand>
</feature>
<feature type="binding site" evidence="7">
    <location>
        <position position="145"/>
    </location>
    <ligand>
        <name>4-CDP-2-C-methyl-D-erythritol 2-phosphate</name>
        <dbReference type="ChEBI" id="CHEBI:57919"/>
    </ligand>
</feature>
<proteinExistence type="inferred from homology"/>
<dbReference type="AlphaFoldDB" id="A0A538SNE7"/>
<dbReference type="EMBL" id="VBOU01000093">
    <property type="protein sequence ID" value="TMQ52889.1"/>
    <property type="molecule type" value="Genomic_DNA"/>
</dbReference>
<feature type="binding site" evidence="7">
    <location>
        <begin position="64"/>
        <end position="68"/>
    </location>
    <ligand>
        <name>4-CDP-2-C-methyl-D-erythritol 2-phosphate</name>
        <dbReference type="ChEBI" id="CHEBI:57919"/>
    </ligand>
</feature>
<keyword evidence="6 7" id="KW-0456">Lyase</keyword>
<evidence type="ECO:0000313" key="11">
    <source>
        <dbReference type="Proteomes" id="UP000319829"/>
    </source>
</evidence>
<dbReference type="InterPro" id="IPR003526">
    <property type="entry name" value="MECDP_synthase"/>
</dbReference>
<dbReference type="PROSITE" id="PS01350">
    <property type="entry name" value="ISPF"/>
    <property type="match status" value="1"/>
</dbReference>
<dbReference type="Gene3D" id="3.30.1330.50">
    <property type="entry name" value="2-C-methyl-D-erythritol 2,4-cyclodiphosphate synthase"/>
    <property type="match status" value="1"/>
</dbReference>
<accession>A0A538SNE7</accession>
<name>A0A538SNE7_UNCEI</name>
<comment type="caution">
    <text evidence="10">The sequence shown here is derived from an EMBL/GenBank/DDBJ whole genome shotgun (WGS) entry which is preliminary data.</text>
</comment>
<evidence type="ECO:0000256" key="8">
    <source>
        <dbReference type="RuleBase" id="RU004395"/>
    </source>
</evidence>
<dbReference type="InterPro" id="IPR020555">
    <property type="entry name" value="MECDP_synthase_CS"/>
</dbReference>
<dbReference type="NCBIfam" id="TIGR00151">
    <property type="entry name" value="ispF"/>
    <property type="match status" value="1"/>
</dbReference>
<gene>
    <name evidence="7" type="primary">ispF</name>
    <name evidence="10" type="ORF">E6K74_11210</name>
</gene>
<dbReference type="HAMAP" id="MF_00107">
    <property type="entry name" value="IspF"/>
    <property type="match status" value="1"/>
</dbReference>
<keyword evidence="4 7" id="KW-0479">Metal-binding</keyword>
<evidence type="ECO:0000313" key="10">
    <source>
        <dbReference type="EMBL" id="TMQ52889.1"/>
    </source>
</evidence>
<dbReference type="PANTHER" id="PTHR43181">
    <property type="entry name" value="2-C-METHYL-D-ERYTHRITOL 2,4-CYCLODIPHOSPHATE SYNTHASE, CHLOROPLASTIC"/>
    <property type="match status" value="1"/>
</dbReference>
<feature type="site" description="Transition state stabilizer" evidence="7">
    <location>
        <position position="37"/>
    </location>
</feature>
<organism evidence="10 11">
    <name type="scientific">Eiseniibacteriota bacterium</name>
    <dbReference type="NCBI Taxonomy" id="2212470"/>
    <lineage>
        <taxon>Bacteria</taxon>
        <taxon>Candidatus Eiseniibacteriota</taxon>
    </lineage>
</organism>
<feature type="binding site" evidence="7">
    <location>
        <begin position="135"/>
        <end position="138"/>
    </location>
    <ligand>
        <name>4-CDP-2-C-methyl-D-erythritol 2-phosphate</name>
        <dbReference type="ChEBI" id="CHEBI:57919"/>
    </ligand>
</feature>
<dbReference type="PANTHER" id="PTHR43181:SF1">
    <property type="entry name" value="2-C-METHYL-D-ERYTHRITOL 2,4-CYCLODIPHOSPHATE SYNTHASE, CHLOROPLASTIC"/>
    <property type="match status" value="1"/>
</dbReference>
<reference evidence="10 11" key="1">
    <citation type="journal article" date="2019" name="Nat. Microbiol.">
        <title>Mediterranean grassland soil C-N compound turnover is dependent on rainfall and depth, and is mediated by genomically divergent microorganisms.</title>
        <authorList>
            <person name="Diamond S."/>
            <person name="Andeer P.F."/>
            <person name="Li Z."/>
            <person name="Crits-Christoph A."/>
            <person name="Burstein D."/>
            <person name="Anantharaman K."/>
            <person name="Lane K.R."/>
            <person name="Thomas B.C."/>
            <person name="Pan C."/>
            <person name="Northen T.R."/>
            <person name="Banfield J.F."/>
        </authorList>
    </citation>
    <scope>NUCLEOTIDE SEQUENCE [LARGE SCALE GENOMIC DNA]</scope>
    <source>
        <strain evidence="10">WS_4</strain>
    </source>
</reference>
<feature type="binding site" evidence="7">
    <location>
        <begin position="11"/>
        <end position="13"/>
    </location>
    <ligand>
        <name>4-CDP-2-C-methyl-D-erythritol 2-phosphate</name>
        <dbReference type="ChEBI" id="CHEBI:57919"/>
    </ligand>
</feature>
<dbReference type="Pfam" id="PF02542">
    <property type="entry name" value="YgbB"/>
    <property type="match status" value="1"/>
</dbReference>
<dbReference type="GO" id="GO:0019288">
    <property type="term" value="P:isopentenyl diphosphate biosynthetic process, methylerythritol 4-phosphate pathway"/>
    <property type="evidence" value="ECO:0007669"/>
    <property type="project" value="UniProtKB-UniRule"/>
</dbReference>
<sequence length="162" mass="17039">MGGYRVGIGYDIHRLERGFPLVLGGVPLAHDRGLKAHSDGDALAHAIGDALLGAMGLGDLGAHFPDTDPAYRSVSSLHLLERIQGLIQERGARVVNVDSTLILESPRVGPHVDEMRERLARALSLNPEQVSVKATTNERLGALGRAEGIAAMAVALVEVAGA</sequence>